<evidence type="ECO:0000313" key="2">
    <source>
        <dbReference type="EMBL" id="KIM30300.1"/>
    </source>
</evidence>
<dbReference type="EMBL" id="KN824285">
    <property type="protein sequence ID" value="KIM30300.1"/>
    <property type="molecule type" value="Genomic_DNA"/>
</dbReference>
<proteinExistence type="predicted"/>
<protein>
    <submittedName>
        <fullName evidence="2">Uncharacterized protein</fullName>
    </submittedName>
</protein>
<dbReference type="HOGENOM" id="CLU_2185573_0_0_1"/>
<sequence>MDKGSDPLASSNTGMPSLHLTKSHIPIGELSRQLPTNSQAGETPVHVPHAPAPVPDMSSTPNPSTVVTALPPSYDMHAYHQVVTPRLMVEQFEYSSAEDIYPTDELRVG</sequence>
<dbReference type="AlphaFoldDB" id="A0A0C3B0L2"/>
<name>A0A0C3B0L2_SERVB</name>
<dbReference type="Proteomes" id="UP000054097">
    <property type="component" value="Unassembled WGS sequence"/>
</dbReference>
<feature type="region of interest" description="Disordered" evidence="1">
    <location>
        <begin position="1"/>
        <end position="65"/>
    </location>
</feature>
<evidence type="ECO:0000256" key="1">
    <source>
        <dbReference type="SAM" id="MobiDB-lite"/>
    </source>
</evidence>
<keyword evidence="3" id="KW-1185">Reference proteome</keyword>
<reference evidence="2 3" key="1">
    <citation type="submission" date="2014-04" db="EMBL/GenBank/DDBJ databases">
        <authorList>
            <consortium name="DOE Joint Genome Institute"/>
            <person name="Kuo A."/>
            <person name="Zuccaro A."/>
            <person name="Kohler A."/>
            <person name="Nagy L.G."/>
            <person name="Floudas D."/>
            <person name="Copeland A."/>
            <person name="Barry K.W."/>
            <person name="Cichocki N."/>
            <person name="Veneault-Fourrey C."/>
            <person name="LaButti K."/>
            <person name="Lindquist E.A."/>
            <person name="Lipzen A."/>
            <person name="Lundell T."/>
            <person name="Morin E."/>
            <person name="Murat C."/>
            <person name="Sun H."/>
            <person name="Tunlid A."/>
            <person name="Henrissat B."/>
            <person name="Grigoriev I.V."/>
            <person name="Hibbett D.S."/>
            <person name="Martin F."/>
            <person name="Nordberg H.P."/>
            <person name="Cantor M.N."/>
            <person name="Hua S.X."/>
        </authorList>
    </citation>
    <scope>NUCLEOTIDE SEQUENCE [LARGE SCALE GENOMIC DNA]</scope>
    <source>
        <strain evidence="2 3">MAFF 305830</strain>
    </source>
</reference>
<evidence type="ECO:0000313" key="3">
    <source>
        <dbReference type="Proteomes" id="UP000054097"/>
    </source>
</evidence>
<gene>
    <name evidence="2" type="ORF">M408DRAFT_22300</name>
</gene>
<organism evidence="2 3">
    <name type="scientific">Serendipita vermifera MAFF 305830</name>
    <dbReference type="NCBI Taxonomy" id="933852"/>
    <lineage>
        <taxon>Eukaryota</taxon>
        <taxon>Fungi</taxon>
        <taxon>Dikarya</taxon>
        <taxon>Basidiomycota</taxon>
        <taxon>Agaricomycotina</taxon>
        <taxon>Agaricomycetes</taxon>
        <taxon>Sebacinales</taxon>
        <taxon>Serendipitaceae</taxon>
        <taxon>Serendipita</taxon>
    </lineage>
</organism>
<accession>A0A0C3B0L2</accession>
<reference evidence="3" key="2">
    <citation type="submission" date="2015-01" db="EMBL/GenBank/DDBJ databases">
        <title>Evolutionary Origins and Diversification of the Mycorrhizal Mutualists.</title>
        <authorList>
            <consortium name="DOE Joint Genome Institute"/>
            <consortium name="Mycorrhizal Genomics Consortium"/>
            <person name="Kohler A."/>
            <person name="Kuo A."/>
            <person name="Nagy L.G."/>
            <person name="Floudas D."/>
            <person name="Copeland A."/>
            <person name="Barry K.W."/>
            <person name="Cichocki N."/>
            <person name="Veneault-Fourrey C."/>
            <person name="LaButti K."/>
            <person name="Lindquist E.A."/>
            <person name="Lipzen A."/>
            <person name="Lundell T."/>
            <person name="Morin E."/>
            <person name="Murat C."/>
            <person name="Riley R."/>
            <person name="Ohm R."/>
            <person name="Sun H."/>
            <person name="Tunlid A."/>
            <person name="Henrissat B."/>
            <person name="Grigoriev I.V."/>
            <person name="Hibbett D.S."/>
            <person name="Martin F."/>
        </authorList>
    </citation>
    <scope>NUCLEOTIDE SEQUENCE [LARGE SCALE GENOMIC DNA]</scope>
    <source>
        <strain evidence="3">MAFF 305830</strain>
    </source>
</reference>